<dbReference type="InterPro" id="IPR036259">
    <property type="entry name" value="MFS_trans_sf"/>
</dbReference>
<accession>A0A022PQT5</accession>
<dbReference type="PATRIC" id="fig|1393736.3.peg.655"/>
<keyword evidence="8" id="KW-0997">Cell inner membrane</keyword>
<dbReference type="Pfam" id="PF07690">
    <property type="entry name" value="MFS_1"/>
    <property type="match status" value="1"/>
</dbReference>
<feature type="transmembrane region" description="Helical" evidence="8">
    <location>
        <begin position="95"/>
        <end position="118"/>
    </location>
</feature>
<feature type="transmembrane region" description="Helical" evidence="8">
    <location>
        <begin position="332"/>
        <end position="350"/>
    </location>
</feature>
<dbReference type="EMBL" id="JFGV01000007">
    <property type="protein sequence ID" value="EYU16740.1"/>
    <property type="molecule type" value="Genomic_DNA"/>
</dbReference>
<dbReference type="InterPro" id="IPR004812">
    <property type="entry name" value="Efflux_drug-R_Bcr/CmlA"/>
</dbReference>
<dbReference type="GO" id="GO:1990961">
    <property type="term" value="P:xenobiotic detoxification by transmembrane export across the plasma membrane"/>
    <property type="evidence" value="ECO:0007669"/>
    <property type="project" value="InterPro"/>
</dbReference>
<feature type="transmembrane region" description="Helical" evidence="8">
    <location>
        <begin position="161"/>
        <end position="180"/>
    </location>
</feature>
<name>A0A022PQT5_9GAMM</name>
<reference evidence="10 11" key="1">
    <citation type="submission" date="2014-03" db="EMBL/GenBank/DDBJ databases">
        <title>Draft Genome of Photorhabdus luminescens BA1, an Egyptian Isolate.</title>
        <authorList>
            <person name="Ghazal S."/>
            <person name="Hurst S.G.IV."/>
            <person name="Morris K."/>
            <person name="Thomas K."/>
            <person name="Tisa L.S."/>
        </authorList>
    </citation>
    <scope>NUCLEOTIDE SEQUENCE [LARGE SCALE GENOMIC DNA]</scope>
    <source>
        <strain evidence="10 11">BA1</strain>
    </source>
</reference>
<keyword evidence="7 8" id="KW-0472">Membrane</keyword>
<feature type="transmembrane region" description="Helical" evidence="8">
    <location>
        <begin position="205"/>
        <end position="224"/>
    </location>
</feature>
<evidence type="ECO:0000256" key="7">
    <source>
        <dbReference type="ARBA" id="ARBA00023136"/>
    </source>
</evidence>
<dbReference type="PANTHER" id="PTHR42718:SF9">
    <property type="entry name" value="MAJOR FACILITATOR SUPERFAMILY MULTIDRUG TRANSPORTER MFSC"/>
    <property type="match status" value="1"/>
</dbReference>
<keyword evidence="11" id="KW-1185">Reference proteome</keyword>
<dbReference type="AlphaFoldDB" id="A0A022PQT5"/>
<dbReference type="SUPFAM" id="SSF103473">
    <property type="entry name" value="MFS general substrate transporter"/>
    <property type="match status" value="1"/>
</dbReference>
<comment type="caution">
    <text evidence="10">The sequence shown here is derived from an EMBL/GenBank/DDBJ whole genome shotgun (WGS) entry which is preliminary data.</text>
</comment>
<protein>
    <recommendedName>
        <fullName evidence="8">Bcr/CflA family efflux transporter</fullName>
    </recommendedName>
</protein>
<evidence type="ECO:0000313" key="10">
    <source>
        <dbReference type="EMBL" id="EYU16740.1"/>
    </source>
</evidence>
<dbReference type="GO" id="GO:0042910">
    <property type="term" value="F:xenobiotic transmembrane transporter activity"/>
    <property type="evidence" value="ECO:0007669"/>
    <property type="project" value="InterPro"/>
</dbReference>
<comment type="subcellular location">
    <subcellularLocation>
        <location evidence="8">Cell inner membrane</location>
        <topology evidence="8">Multi-pass membrane protein</topology>
    </subcellularLocation>
    <subcellularLocation>
        <location evidence="1">Cell membrane</location>
        <topology evidence="1">Multi-pass membrane protein</topology>
    </subcellularLocation>
</comment>
<dbReference type="PROSITE" id="PS50850">
    <property type="entry name" value="MFS"/>
    <property type="match status" value="1"/>
</dbReference>
<evidence type="ECO:0000259" key="9">
    <source>
        <dbReference type="PROSITE" id="PS50850"/>
    </source>
</evidence>
<feature type="transmembrane region" description="Helical" evidence="8">
    <location>
        <begin position="296"/>
        <end position="320"/>
    </location>
</feature>
<evidence type="ECO:0000256" key="6">
    <source>
        <dbReference type="ARBA" id="ARBA00022989"/>
    </source>
</evidence>
<dbReference type="InterPro" id="IPR020846">
    <property type="entry name" value="MFS_dom"/>
</dbReference>
<sequence>MQRKLGLTLATVLMMFPQIVETIYSPALTDIAKEFKVSAEQAAQTLSLYFFAFAIGVVIWGRLCDLIGRRPTILSGLLLYSGASLVALLSRQFELLLAARMLSAFGAAVGSVGTQTIMRDSYQGSELARVFSIVGVALAVSPAIGMISGSILVYFWGYKGVFLGLSLLAVLLSGWGAIYLPETRPVAVAIIPLTSTLLMMLKDMAIWRNALLIALFNLCLFSYYQLAPFNFERLGFSPEMFGYTGLFLASGVGIGAWLNKLLLNKQWNSSNLVFLASVIVLIGGGLIMVLEDTWLFILPMILIVVAYGIAIPNILASALINYTDRLGTAGALLGLLYYLMLGTGLALAGWNQHLGVVLICCGCFILLLAVTNYFILMKAENNLSVTE</sequence>
<feature type="transmembrane region" description="Helical" evidence="8">
    <location>
        <begin position="271"/>
        <end position="290"/>
    </location>
</feature>
<evidence type="ECO:0000256" key="3">
    <source>
        <dbReference type="ARBA" id="ARBA00022448"/>
    </source>
</evidence>
<keyword evidence="3 8" id="KW-0813">Transport</keyword>
<evidence type="ECO:0000256" key="2">
    <source>
        <dbReference type="ARBA" id="ARBA00006236"/>
    </source>
</evidence>
<gene>
    <name evidence="10" type="ORF">BA1DRAFT_00650</name>
</gene>
<keyword evidence="4" id="KW-1003">Cell membrane</keyword>
<dbReference type="Proteomes" id="UP000023464">
    <property type="component" value="Unassembled WGS sequence"/>
</dbReference>
<evidence type="ECO:0000313" key="11">
    <source>
        <dbReference type="Proteomes" id="UP000023464"/>
    </source>
</evidence>
<comment type="similarity">
    <text evidence="2 8">Belongs to the major facilitator superfamily. Bcr/CmlA family.</text>
</comment>
<keyword evidence="6 8" id="KW-1133">Transmembrane helix</keyword>
<evidence type="ECO:0000256" key="1">
    <source>
        <dbReference type="ARBA" id="ARBA00004651"/>
    </source>
</evidence>
<dbReference type="Gene3D" id="1.20.1720.10">
    <property type="entry name" value="Multidrug resistance protein D"/>
    <property type="match status" value="1"/>
</dbReference>
<feature type="transmembrane region" description="Helical" evidence="8">
    <location>
        <begin position="356"/>
        <end position="376"/>
    </location>
</feature>
<dbReference type="PANTHER" id="PTHR42718">
    <property type="entry name" value="MAJOR FACILITATOR SUPERFAMILY MULTIDRUG TRANSPORTER MFSC"/>
    <property type="match status" value="1"/>
</dbReference>
<keyword evidence="5 8" id="KW-0812">Transmembrane</keyword>
<evidence type="ECO:0000256" key="8">
    <source>
        <dbReference type="RuleBase" id="RU365088"/>
    </source>
</evidence>
<feature type="transmembrane region" description="Helical" evidence="8">
    <location>
        <begin position="130"/>
        <end position="155"/>
    </location>
</feature>
<feature type="domain" description="Major facilitator superfamily (MFS) profile" evidence="9">
    <location>
        <begin position="3"/>
        <end position="380"/>
    </location>
</feature>
<feature type="transmembrane region" description="Helical" evidence="8">
    <location>
        <begin position="46"/>
        <end position="64"/>
    </location>
</feature>
<organism evidence="10 11">
    <name type="scientific">Photorhabdus aegyptia</name>
    <dbReference type="NCBI Taxonomy" id="2805098"/>
    <lineage>
        <taxon>Bacteria</taxon>
        <taxon>Pseudomonadati</taxon>
        <taxon>Pseudomonadota</taxon>
        <taxon>Gammaproteobacteria</taxon>
        <taxon>Enterobacterales</taxon>
        <taxon>Morganellaceae</taxon>
        <taxon>Photorhabdus</taxon>
    </lineage>
</organism>
<evidence type="ECO:0000256" key="5">
    <source>
        <dbReference type="ARBA" id="ARBA00022692"/>
    </source>
</evidence>
<evidence type="ECO:0000256" key="4">
    <source>
        <dbReference type="ARBA" id="ARBA00022475"/>
    </source>
</evidence>
<comment type="caution">
    <text evidence="8">Lacks conserved residue(s) required for the propagation of feature annotation.</text>
</comment>
<feature type="transmembrane region" description="Helical" evidence="8">
    <location>
        <begin position="240"/>
        <end position="259"/>
    </location>
</feature>
<proteinExistence type="inferred from homology"/>
<dbReference type="NCBIfam" id="TIGR00710">
    <property type="entry name" value="efflux_Bcr_CflA"/>
    <property type="match status" value="1"/>
</dbReference>
<dbReference type="RefSeq" id="WP_036776015.1">
    <property type="nucleotide sequence ID" value="NZ_CAWLTM010000108.1"/>
</dbReference>
<dbReference type="GO" id="GO:0005886">
    <property type="term" value="C:plasma membrane"/>
    <property type="evidence" value="ECO:0007669"/>
    <property type="project" value="UniProtKB-SubCell"/>
</dbReference>
<dbReference type="InterPro" id="IPR011701">
    <property type="entry name" value="MFS"/>
</dbReference>